<proteinExistence type="predicted"/>
<dbReference type="EMBL" id="CAJHJT010000034">
    <property type="protein sequence ID" value="CAD7005114.1"/>
    <property type="molecule type" value="Genomic_DNA"/>
</dbReference>
<feature type="domain" description="Chitin-binding type-2" evidence="8">
    <location>
        <begin position="286"/>
        <end position="340"/>
    </location>
</feature>
<evidence type="ECO:0000259" key="8">
    <source>
        <dbReference type="PROSITE" id="PS50940"/>
    </source>
</evidence>
<dbReference type="SMART" id="SM00494">
    <property type="entry name" value="ChtBD2"/>
    <property type="match status" value="5"/>
</dbReference>
<feature type="domain" description="Chitin-binding type-2" evidence="8">
    <location>
        <begin position="88"/>
        <end position="145"/>
    </location>
</feature>
<evidence type="ECO:0000256" key="7">
    <source>
        <dbReference type="SAM" id="SignalP"/>
    </source>
</evidence>
<dbReference type="PANTHER" id="PTHR23301:SF0">
    <property type="entry name" value="CHITIN-BINDING TYPE-2 DOMAIN-CONTAINING PROTEIN-RELATED"/>
    <property type="match status" value="1"/>
</dbReference>
<dbReference type="PANTHER" id="PTHR23301">
    <property type="entry name" value="CHITIN BINDING PERITROPHIN-A"/>
    <property type="match status" value="1"/>
</dbReference>
<keyword evidence="10" id="KW-1185">Reference proteome</keyword>
<dbReference type="GO" id="GO:0008061">
    <property type="term" value="F:chitin binding"/>
    <property type="evidence" value="ECO:0007669"/>
    <property type="project" value="UniProtKB-KW"/>
</dbReference>
<gene>
    <name evidence="9" type="ORF">CCAP1982_LOCUS13476</name>
</gene>
<dbReference type="InterPro" id="IPR002557">
    <property type="entry name" value="Chitin-bd_dom"/>
</dbReference>
<keyword evidence="5" id="KW-0325">Glycoprotein</keyword>
<name>A0A811V2G6_CERCA</name>
<dbReference type="OrthoDB" id="6020543at2759"/>
<evidence type="ECO:0000313" key="9">
    <source>
        <dbReference type="EMBL" id="CAD7005114.1"/>
    </source>
</evidence>
<evidence type="ECO:0000256" key="5">
    <source>
        <dbReference type="ARBA" id="ARBA00023180"/>
    </source>
</evidence>
<feature type="domain" description="Chitin-binding type-2" evidence="8">
    <location>
        <begin position="157"/>
        <end position="215"/>
    </location>
</feature>
<comment type="caution">
    <text evidence="9">The sequence shown here is derived from an EMBL/GenBank/DDBJ whole genome shotgun (WGS) entry which is preliminary data.</text>
</comment>
<feature type="region of interest" description="Disordered" evidence="6">
    <location>
        <begin position="352"/>
        <end position="397"/>
    </location>
</feature>
<feature type="domain" description="Chitin-binding type-2" evidence="8">
    <location>
        <begin position="28"/>
        <end position="85"/>
    </location>
</feature>
<dbReference type="InterPro" id="IPR036508">
    <property type="entry name" value="Chitin-bd_dom_sf"/>
</dbReference>
<dbReference type="PROSITE" id="PS50940">
    <property type="entry name" value="CHIT_BIND_II"/>
    <property type="match status" value="5"/>
</dbReference>
<keyword evidence="3" id="KW-0677">Repeat</keyword>
<evidence type="ECO:0000256" key="2">
    <source>
        <dbReference type="ARBA" id="ARBA00022729"/>
    </source>
</evidence>
<evidence type="ECO:0000256" key="4">
    <source>
        <dbReference type="ARBA" id="ARBA00023157"/>
    </source>
</evidence>
<organism evidence="9 10">
    <name type="scientific">Ceratitis capitata</name>
    <name type="common">Mediterranean fruit fly</name>
    <name type="synonym">Tephritis capitata</name>
    <dbReference type="NCBI Taxonomy" id="7213"/>
    <lineage>
        <taxon>Eukaryota</taxon>
        <taxon>Metazoa</taxon>
        <taxon>Ecdysozoa</taxon>
        <taxon>Arthropoda</taxon>
        <taxon>Hexapoda</taxon>
        <taxon>Insecta</taxon>
        <taxon>Pterygota</taxon>
        <taxon>Neoptera</taxon>
        <taxon>Endopterygota</taxon>
        <taxon>Diptera</taxon>
        <taxon>Brachycera</taxon>
        <taxon>Muscomorpha</taxon>
        <taxon>Tephritoidea</taxon>
        <taxon>Tephritidae</taxon>
        <taxon>Ceratitis</taxon>
        <taxon>Ceratitis</taxon>
    </lineage>
</organism>
<keyword evidence="1" id="KW-0147">Chitin-binding</keyword>
<evidence type="ECO:0000256" key="1">
    <source>
        <dbReference type="ARBA" id="ARBA00022669"/>
    </source>
</evidence>
<protein>
    <submittedName>
        <fullName evidence="9">(Mediterranean fruit fly) hypothetical protein</fullName>
    </submittedName>
</protein>
<evidence type="ECO:0000313" key="10">
    <source>
        <dbReference type="Proteomes" id="UP000606786"/>
    </source>
</evidence>
<sequence>MLGTFSASILALLLICGNAFTASGLNMTNICLLLEDNALIASGESCSTYYLCSNNVPILQSCASGTYFNKNVQSCVSTAPSYCAVDGADPCTGHAIGTYTAVPNSCSGYYYCSAKGALRSNCPNDLVFNPTTQACDYKDTYSCDDTTADTDSSSSVINLCSYVRINKYFGNAFNCAGWQICSTDNSFKTGTCKDNLVFNTKTKTCDYKSNVVCSQVTNDPNLEVTAANGGACTVSGNVKSATACNQYYYCNGANYVLKTCTGRLYFDTVSGECVNRINAVNDCDRCLGSDDTFVNAYGTDCKGYLYCSNGFRHSSALCANDEYFNELLGGCVKENPNFECCANSTSTTIAADSTTESSATTAKTESGTTAKTESGTTAKTESGTTAKTESGTTTKTD</sequence>
<accession>A0A811V2G6</accession>
<keyword evidence="2 7" id="KW-0732">Signal</keyword>
<dbReference type="Gene3D" id="2.170.140.10">
    <property type="entry name" value="Chitin binding domain"/>
    <property type="match status" value="4"/>
</dbReference>
<evidence type="ECO:0000256" key="6">
    <source>
        <dbReference type="SAM" id="MobiDB-lite"/>
    </source>
</evidence>
<keyword evidence="4" id="KW-1015">Disulfide bond</keyword>
<dbReference type="SUPFAM" id="SSF57625">
    <property type="entry name" value="Invertebrate chitin-binding proteins"/>
    <property type="match status" value="5"/>
</dbReference>
<dbReference type="InterPro" id="IPR051940">
    <property type="entry name" value="Chitin_bind-dev_reg"/>
</dbReference>
<dbReference type="Pfam" id="PF01607">
    <property type="entry name" value="CBM_14"/>
    <property type="match status" value="5"/>
</dbReference>
<reference evidence="9" key="1">
    <citation type="submission" date="2020-11" db="EMBL/GenBank/DDBJ databases">
        <authorList>
            <person name="Whitehead M."/>
        </authorList>
    </citation>
    <scope>NUCLEOTIDE SEQUENCE</scope>
    <source>
        <strain evidence="9">EGII</strain>
    </source>
</reference>
<dbReference type="AlphaFoldDB" id="A0A811V2G6"/>
<dbReference type="Proteomes" id="UP000606786">
    <property type="component" value="Unassembled WGS sequence"/>
</dbReference>
<feature type="signal peptide" evidence="7">
    <location>
        <begin position="1"/>
        <end position="24"/>
    </location>
</feature>
<feature type="domain" description="Chitin-binding type-2" evidence="8">
    <location>
        <begin position="229"/>
        <end position="285"/>
    </location>
</feature>
<feature type="chain" id="PRO_5032630922" evidence="7">
    <location>
        <begin position="25"/>
        <end position="397"/>
    </location>
</feature>
<dbReference type="GO" id="GO:0005576">
    <property type="term" value="C:extracellular region"/>
    <property type="evidence" value="ECO:0007669"/>
    <property type="project" value="InterPro"/>
</dbReference>
<evidence type="ECO:0000256" key="3">
    <source>
        <dbReference type="ARBA" id="ARBA00022737"/>
    </source>
</evidence>